<dbReference type="EMBL" id="JASBNA010000053">
    <property type="protein sequence ID" value="KAK7679963.1"/>
    <property type="molecule type" value="Genomic_DNA"/>
</dbReference>
<protein>
    <submittedName>
        <fullName evidence="1">Uncharacterized protein</fullName>
    </submittedName>
</protein>
<dbReference type="Proteomes" id="UP001385951">
    <property type="component" value="Unassembled WGS sequence"/>
</dbReference>
<evidence type="ECO:0000313" key="2">
    <source>
        <dbReference type="Proteomes" id="UP001385951"/>
    </source>
</evidence>
<name>A0AAW0FG41_9APHY</name>
<evidence type="ECO:0000313" key="1">
    <source>
        <dbReference type="EMBL" id="KAK7679963.1"/>
    </source>
</evidence>
<organism evidence="1 2">
    <name type="scientific">Cerrena zonata</name>
    <dbReference type="NCBI Taxonomy" id="2478898"/>
    <lineage>
        <taxon>Eukaryota</taxon>
        <taxon>Fungi</taxon>
        <taxon>Dikarya</taxon>
        <taxon>Basidiomycota</taxon>
        <taxon>Agaricomycotina</taxon>
        <taxon>Agaricomycetes</taxon>
        <taxon>Polyporales</taxon>
        <taxon>Cerrenaceae</taxon>
        <taxon>Cerrena</taxon>
    </lineage>
</organism>
<keyword evidence="2" id="KW-1185">Reference proteome</keyword>
<sequence length="106" mass="11460">MGFLLTGHDSSLSSASHVYSFEEHLLAISANSIPVNILAWPSTLSHSARSVPISQATLLSKAFSETLHPTKIIPYFCRASSKVDQDDITITSLVTMSCFNSLSPFS</sequence>
<proteinExistence type="predicted"/>
<comment type="caution">
    <text evidence="1">The sequence shown here is derived from an EMBL/GenBank/DDBJ whole genome shotgun (WGS) entry which is preliminary data.</text>
</comment>
<gene>
    <name evidence="1" type="ORF">QCA50_016909</name>
</gene>
<dbReference type="AlphaFoldDB" id="A0AAW0FG41"/>
<reference evidence="1 2" key="1">
    <citation type="submission" date="2022-09" db="EMBL/GenBank/DDBJ databases">
        <authorList>
            <person name="Palmer J.M."/>
        </authorList>
    </citation>
    <scope>NUCLEOTIDE SEQUENCE [LARGE SCALE GENOMIC DNA]</scope>
    <source>
        <strain evidence="1 2">DSM 7382</strain>
    </source>
</reference>
<accession>A0AAW0FG41</accession>